<dbReference type="Proteomes" id="UP000072867">
    <property type="component" value="Unassembled WGS sequence"/>
</dbReference>
<dbReference type="SUPFAM" id="SSF48613">
    <property type="entry name" value="Heme oxygenase-like"/>
    <property type="match status" value="1"/>
</dbReference>
<comment type="caution">
    <text evidence="1">The sequence shown here is derived from an EMBL/GenBank/DDBJ whole genome shotgun (WGS) entry which is preliminary data.</text>
</comment>
<dbReference type="RefSeq" id="WP_058733964.1">
    <property type="nucleotide sequence ID" value="NZ_LDTD01000093.1"/>
</dbReference>
<reference evidence="1 2" key="1">
    <citation type="journal article" date="2016" name="Front. Microbiol.">
        <title>Genomic Resource of Rice Seed Associated Bacteria.</title>
        <authorList>
            <person name="Midha S."/>
            <person name="Bansal K."/>
            <person name="Sharma S."/>
            <person name="Kumar N."/>
            <person name="Patil P.P."/>
            <person name="Chaudhry V."/>
            <person name="Patil P.B."/>
        </authorList>
    </citation>
    <scope>NUCLEOTIDE SEQUENCE [LARGE SCALE GENOMIC DNA]</scope>
    <source>
        <strain evidence="1 2">NS319</strain>
    </source>
</reference>
<dbReference type="AlphaFoldDB" id="A0A147HUZ0"/>
<sequence>MSDSASAVLRARTAAAHEAVDAAYGGYRLDDRESYTAFLIAHARALLAVEARLAERNIAFPWRSRRAALVADLAALGREMPEPFPFDLADDDAARWGALYVTEGSRLGGVMLAQQVGEGLPRAYLESGFAAGEWRDFRHALDAAASDRAWVDRAVAAAKQVFGLYRMAA</sequence>
<dbReference type="STRING" id="33051.SB4_09245"/>
<accession>A0A147HUZ0</accession>
<gene>
    <name evidence="1" type="ORF">NS319_12905</name>
</gene>
<organism evidence="1 2">
    <name type="scientific">Sphingomonas sanguinis</name>
    <dbReference type="NCBI Taxonomy" id="33051"/>
    <lineage>
        <taxon>Bacteria</taxon>
        <taxon>Pseudomonadati</taxon>
        <taxon>Pseudomonadota</taxon>
        <taxon>Alphaproteobacteria</taxon>
        <taxon>Sphingomonadales</taxon>
        <taxon>Sphingomonadaceae</taxon>
        <taxon>Sphingomonas</taxon>
    </lineage>
</organism>
<dbReference type="InterPro" id="IPR016084">
    <property type="entry name" value="Haem_Oase-like_multi-hlx"/>
</dbReference>
<protein>
    <recommendedName>
        <fullName evidence="3">Heme oxygenase</fullName>
    </recommendedName>
</protein>
<evidence type="ECO:0000313" key="1">
    <source>
        <dbReference type="EMBL" id="KTT68684.1"/>
    </source>
</evidence>
<dbReference type="PATRIC" id="fig|33051.3.peg.3970"/>
<evidence type="ECO:0000313" key="2">
    <source>
        <dbReference type="Proteomes" id="UP000072867"/>
    </source>
</evidence>
<evidence type="ECO:0008006" key="3">
    <source>
        <dbReference type="Google" id="ProtNLM"/>
    </source>
</evidence>
<proteinExistence type="predicted"/>
<dbReference type="Gene3D" id="1.20.910.10">
    <property type="entry name" value="Heme oxygenase-like"/>
    <property type="match status" value="1"/>
</dbReference>
<dbReference type="EMBL" id="LDTD01000093">
    <property type="protein sequence ID" value="KTT68684.1"/>
    <property type="molecule type" value="Genomic_DNA"/>
</dbReference>
<dbReference type="CDD" id="cd19166">
    <property type="entry name" value="HemeO-bac"/>
    <property type="match status" value="1"/>
</dbReference>
<name>A0A147HUZ0_9SPHN</name>